<keyword evidence="2" id="KW-0732">Signal</keyword>
<name>A0A2M8PG12_9CHLR</name>
<dbReference type="EMBL" id="PGTM01000050">
    <property type="protein sequence ID" value="PJF36485.1"/>
    <property type="molecule type" value="Genomic_DNA"/>
</dbReference>
<protein>
    <submittedName>
        <fullName evidence="3">Uncharacterized protein</fullName>
    </submittedName>
</protein>
<gene>
    <name evidence="3" type="ORF">CUN49_05155</name>
</gene>
<organism evidence="3 4">
    <name type="scientific">Candidatus Thermofonsia Clade 1 bacterium</name>
    <dbReference type="NCBI Taxonomy" id="2364210"/>
    <lineage>
        <taxon>Bacteria</taxon>
        <taxon>Bacillati</taxon>
        <taxon>Chloroflexota</taxon>
        <taxon>Candidatus Thermofontia</taxon>
        <taxon>Candidatus Thermofonsia Clade 1</taxon>
    </lineage>
</organism>
<evidence type="ECO:0000313" key="4">
    <source>
        <dbReference type="Proteomes" id="UP000229681"/>
    </source>
</evidence>
<dbReference type="AlphaFoldDB" id="A0A2M8PG12"/>
<feature type="chain" id="PRO_5030053720" evidence="2">
    <location>
        <begin position="30"/>
        <end position="597"/>
    </location>
</feature>
<evidence type="ECO:0000313" key="3">
    <source>
        <dbReference type="EMBL" id="PJF36485.1"/>
    </source>
</evidence>
<accession>A0A2M8PG12</accession>
<reference evidence="3 4" key="1">
    <citation type="submission" date="2017-11" db="EMBL/GenBank/DDBJ databases">
        <title>Evolution of Phototrophy in the Chloroflexi Phylum Driven by Horizontal Gene Transfer.</title>
        <authorList>
            <person name="Ward L.M."/>
            <person name="Hemp J."/>
            <person name="Shih P.M."/>
            <person name="Mcglynn S.E."/>
            <person name="Fischer W."/>
        </authorList>
    </citation>
    <scope>NUCLEOTIDE SEQUENCE [LARGE SCALE GENOMIC DNA]</scope>
    <source>
        <strain evidence="3">JP3_13</strain>
    </source>
</reference>
<feature type="compositionally biased region" description="Acidic residues" evidence="1">
    <location>
        <begin position="546"/>
        <end position="572"/>
    </location>
</feature>
<feature type="signal peptide" evidence="2">
    <location>
        <begin position="1"/>
        <end position="29"/>
    </location>
</feature>
<evidence type="ECO:0000256" key="2">
    <source>
        <dbReference type="SAM" id="SignalP"/>
    </source>
</evidence>
<sequence length="597" mass="64866">MYRRLIKGSYVLALALLVALRLTAVPSYAQNGELVADLGFRPEQDGFSFQNYGNENNPTNLTSVEMIRIFGAERVCAGAVKEDGSCKLTAPAAAFMKKENADMDGGHCEGMAVLSLVFFEQALDPSAFGAASTSKLRLSRNPLLQREIAYWFQLQVMDEVYKARIVVTPAELVAGLIDAFEQGYLVTLAFYQPDGSGGHAVTPYAVRQLSDTRYDVLIYDNNFPKEERSIEIDVAANTWRYNTAANPNDPPELYEGDATTGSLVIVPLESRYQESFTCSYCGDYIPAERTGAVGKLSFSLNGEANIVITDEQGRELRYVDGTYNNAIPEAGVRFVTNQRARSVGARRAPTVILPNGKYIVRLTRKSSERPATSLTFAKQGNVISVSKLDLSQSLDIEIDPQQIKLKSAAARAMNVQNAVSAGGKHFSYNISGSGDVLTLRLNEGGQMRASGSSGSYSLLVTRTDSEGNSRIFYSSSVNLSDEGEAEFDPAEWEDALTVGYYADDGTFLEAETYTLEALSAGLLDLFDLDRDFIQNFDDEDAWDDAWGLEEEGDFGEAEADGDDQGDPSDTENDSNGGNGGQGGSDPEDDDSGRDSNG</sequence>
<feature type="region of interest" description="Disordered" evidence="1">
    <location>
        <begin position="546"/>
        <end position="597"/>
    </location>
</feature>
<proteinExistence type="predicted"/>
<comment type="caution">
    <text evidence="3">The sequence shown here is derived from an EMBL/GenBank/DDBJ whole genome shotgun (WGS) entry which is preliminary data.</text>
</comment>
<evidence type="ECO:0000256" key="1">
    <source>
        <dbReference type="SAM" id="MobiDB-lite"/>
    </source>
</evidence>
<dbReference type="Proteomes" id="UP000229681">
    <property type="component" value="Unassembled WGS sequence"/>
</dbReference>